<accession>A0A9X5CNV1</accession>
<keyword evidence="1" id="KW-1133">Transmembrane helix</keyword>
<dbReference type="AlphaFoldDB" id="A0A9X5CNV1"/>
<comment type="caution">
    <text evidence="2">The sequence shown here is derived from an EMBL/GenBank/DDBJ whole genome shotgun (WGS) entry which is preliminary data.</text>
</comment>
<gene>
    <name evidence="2" type="ORF">G3I18_26025</name>
</gene>
<feature type="transmembrane region" description="Helical" evidence="1">
    <location>
        <begin position="38"/>
        <end position="63"/>
    </location>
</feature>
<reference evidence="2 3" key="1">
    <citation type="submission" date="2020-01" db="EMBL/GenBank/DDBJ databases">
        <title>Insect and environment-associated Actinomycetes.</title>
        <authorList>
            <person name="Currrie C."/>
            <person name="Chevrette M."/>
            <person name="Carlson C."/>
            <person name="Stubbendieck R."/>
            <person name="Wendt-Pienkowski E."/>
        </authorList>
    </citation>
    <scope>NUCLEOTIDE SEQUENCE [LARGE SCALE GENOMIC DNA]</scope>
    <source>
        <strain evidence="2 3">SID8189</strain>
    </source>
</reference>
<evidence type="ECO:0000256" key="1">
    <source>
        <dbReference type="SAM" id="Phobius"/>
    </source>
</evidence>
<keyword evidence="3" id="KW-1185">Reference proteome</keyword>
<evidence type="ECO:0000313" key="3">
    <source>
        <dbReference type="Proteomes" id="UP000471745"/>
    </source>
</evidence>
<keyword evidence="1" id="KW-0472">Membrane</keyword>
<dbReference type="EMBL" id="JAAGNA010000891">
    <property type="protein sequence ID" value="NEC51989.1"/>
    <property type="molecule type" value="Genomic_DNA"/>
</dbReference>
<evidence type="ECO:0000313" key="2">
    <source>
        <dbReference type="EMBL" id="NEC51989.1"/>
    </source>
</evidence>
<feature type="non-terminal residue" evidence="2">
    <location>
        <position position="82"/>
    </location>
</feature>
<organism evidence="2 3">
    <name type="scientific">Actinospica acidiphila</name>
    <dbReference type="NCBI Taxonomy" id="304899"/>
    <lineage>
        <taxon>Bacteria</taxon>
        <taxon>Bacillati</taxon>
        <taxon>Actinomycetota</taxon>
        <taxon>Actinomycetes</taxon>
        <taxon>Catenulisporales</taxon>
        <taxon>Actinospicaceae</taxon>
        <taxon>Actinospica</taxon>
    </lineage>
</organism>
<dbReference type="Proteomes" id="UP000471745">
    <property type="component" value="Unassembled WGS sequence"/>
</dbReference>
<sequence>MTRTAPAVPPWLAHALRSQRGPVSRSAVLRGALGGGPLLLGAVLAGRPTLGVVAAIGAMFAGINDRPGSRRASVARIGTPAL</sequence>
<keyword evidence="1" id="KW-0812">Transmembrane</keyword>
<name>A0A9X5CNV1_9ACTN</name>
<proteinExistence type="predicted"/>
<protein>
    <submittedName>
        <fullName evidence="2">FUSC family protein</fullName>
    </submittedName>
</protein>